<name>A0A3S8R5J7_9FLAO</name>
<dbReference type="AlphaFoldDB" id="A0A3S8R5J7"/>
<keyword evidence="2" id="KW-0808">Transferase</keyword>
<dbReference type="PANTHER" id="PTHR12526:SF630">
    <property type="entry name" value="GLYCOSYLTRANSFERASE"/>
    <property type="match status" value="1"/>
</dbReference>
<dbReference type="PANTHER" id="PTHR12526">
    <property type="entry name" value="GLYCOSYLTRANSFERASE"/>
    <property type="match status" value="1"/>
</dbReference>
<accession>A0A3S8R5J7</accession>
<dbReference type="GO" id="GO:0016757">
    <property type="term" value="F:glycosyltransferase activity"/>
    <property type="evidence" value="ECO:0007669"/>
    <property type="project" value="InterPro"/>
</dbReference>
<reference evidence="2 3" key="1">
    <citation type="submission" date="2018-09" db="EMBL/GenBank/DDBJ databases">
        <title>Insights into the microbiota of Asian seabass (Lates calcarifer) with tenacibaculosis symptoms and description of sp. nov. Tenacibaculum singaporense.</title>
        <authorList>
            <person name="Miyake S."/>
            <person name="Soh M."/>
            <person name="Azman M.N."/>
            <person name="Ngoh S.Y."/>
            <person name="Orban L."/>
        </authorList>
    </citation>
    <scope>NUCLEOTIDE SEQUENCE [LARGE SCALE GENOMIC DNA]</scope>
    <source>
        <strain evidence="2 3">DSM 106434</strain>
    </source>
</reference>
<dbReference type="Pfam" id="PF00534">
    <property type="entry name" value="Glycos_transf_1"/>
    <property type="match status" value="1"/>
</dbReference>
<sequence>MGKSKVVLVTDSFNSGGAQKQLVNLANGLEESKKYSITTVQYYKYSFFENLLSKDIKVVKVITENKIIRIYKLVLFFYREKPDIIISFLHGPNNYSAIYKLLFFWRKVHLIVGERNLNINDLKMKDFLIRFSHLVANNIVCNSYAQQDRLLPYYGTKLSVIPNGTTTEGIEKKKDFSKSDICRLIVPARFIDQKNPLGLLDAINEVENIQVDWYGEVFKDYSVYKQALDLIEKNNLNKKIRILVPTSDIYNVMTKYDAMILPSFYEGCPNAVIDAMLCGVPILASDVSDNKIYLDTQKELLFNPYLKEDIIDKINLFKSMNVEKRTRIGEMNYKISRNFFNKKTMVENYISLFDQNNNN</sequence>
<dbReference type="SUPFAM" id="SSF53756">
    <property type="entry name" value="UDP-Glycosyltransferase/glycogen phosphorylase"/>
    <property type="match status" value="1"/>
</dbReference>
<evidence type="ECO:0000259" key="1">
    <source>
        <dbReference type="Pfam" id="PF00534"/>
    </source>
</evidence>
<gene>
    <name evidence="2" type="ORF">D6T69_05660</name>
</gene>
<evidence type="ECO:0000313" key="2">
    <source>
        <dbReference type="EMBL" id="AZJ35034.1"/>
    </source>
</evidence>
<dbReference type="KEGG" id="tsig:D6T69_05660"/>
<feature type="domain" description="Glycosyl transferase family 1" evidence="1">
    <location>
        <begin position="183"/>
        <end position="334"/>
    </location>
</feature>
<dbReference type="RefSeq" id="WP_125066839.1">
    <property type="nucleotide sequence ID" value="NZ_CP032548.1"/>
</dbReference>
<dbReference type="Proteomes" id="UP000274593">
    <property type="component" value="Chromosome"/>
</dbReference>
<dbReference type="EMBL" id="CP032548">
    <property type="protein sequence ID" value="AZJ35034.1"/>
    <property type="molecule type" value="Genomic_DNA"/>
</dbReference>
<protein>
    <submittedName>
        <fullName evidence="2">Glycosyltransferase</fullName>
    </submittedName>
</protein>
<dbReference type="InterPro" id="IPR001296">
    <property type="entry name" value="Glyco_trans_1"/>
</dbReference>
<keyword evidence="3" id="KW-1185">Reference proteome</keyword>
<dbReference type="Gene3D" id="3.40.50.2000">
    <property type="entry name" value="Glycogen Phosphorylase B"/>
    <property type="match status" value="2"/>
</dbReference>
<organism evidence="2 3">
    <name type="scientific">Tenacibaculum singaporense</name>
    <dbReference type="NCBI Taxonomy" id="2358479"/>
    <lineage>
        <taxon>Bacteria</taxon>
        <taxon>Pseudomonadati</taxon>
        <taxon>Bacteroidota</taxon>
        <taxon>Flavobacteriia</taxon>
        <taxon>Flavobacteriales</taxon>
        <taxon>Flavobacteriaceae</taxon>
        <taxon>Tenacibaculum</taxon>
    </lineage>
</organism>
<evidence type="ECO:0000313" key="3">
    <source>
        <dbReference type="Proteomes" id="UP000274593"/>
    </source>
</evidence>
<proteinExistence type="predicted"/>